<dbReference type="Proteomes" id="UP001606099">
    <property type="component" value="Unassembled WGS sequence"/>
</dbReference>
<proteinExistence type="predicted"/>
<accession>A0ABW7FX41</accession>
<dbReference type="RefSeq" id="WP_394461552.1">
    <property type="nucleotide sequence ID" value="NZ_JBIGHZ010000004.1"/>
</dbReference>
<reference evidence="1 2" key="1">
    <citation type="submission" date="2024-08" db="EMBL/GenBank/DDBJ databases">
        <authorList>
            <person name="Lu H."/>
        </authorList>
    </citation>
    <scope>NUCLEOTIDE SEQUENCE [LARGE SCALE GENOMIC DNA]</scope>
    <source>
        <strain evidence="1 2">BYS180W</strain>
    </source>
</reference>
<gene>
    <name evidence="1" type="ORF">ACG0Z6_11645</name>
</gene>
<protein>
    <submittedName>
        <fullName evidence="1">Uncharacterized protein</fullName>
    </submittedName>
</protein>
<organism evidence="1 2">
    <name type="scientific">Roseateles rivi</name>
    <dbReference type="NCBI Taxonomy" id="3299028"/>
    <lineage>
        <taxon>Bacteria</taxon>
        <taxon>Pseudomonadati</taxon>
        <taxon>Pseudomonadota</taxon>
        <taxon>Betaproteobacteria</taxon>
        <taxon>Burkholderiales</taxon>
        <taxon>Sphaerotilaceae</taxon>
        <taxon>Roseateles</taxon>
    </lineage>
</organism>
<evidence type="ECO:0000313" key="2">
    <source>
        <dbReference type="Proteomes" id="UP001606099"/>
    </source>
</evidence>
<dbReference type="EMBL" id="JBIGHZ010000004">
    <property type="protein sequence ID" value="MFG6448887.1"/>
    <property type="molecule type" value="Genomic_DNA"/>
</dbReference>
<name>A0ABW7FX41_9BURK</name>
<keyword evidence="2" id="KW-1185">Reference proteome</keyword>
<evidence type="ECO:0000313" key="1">
    <source>
        <dbReference type="EMBL" id="MFG6448887.1"/>
    </source>
</evidence>
<sequence>MAGLGLDADIAIEPRVRDGRRVALLTDASTALGLLLAQHRLARGWWVYAGAPSDAAPQR</sequence>
<comment type="caution">
    <text evidence="1">The sequence shown here is derived from an EMBL/GenBank/DDBJ whole genome shotgun (WGS) entry which is preliminary data.</text>
</comment>